<dbReference type="InterPro" id="IPR018076">
    <property type="entry name" value="T2SS_GspF_dom"/>
</dbReference>
<feature type="domain" description="Type II secretion system protein GspF" evidence="8">
    <location>
        <begin position="34"/>
        <end position="156"/>
    </location>
</feature>
<protein>
    <recommendedName>
        <fullName evidence="8">Type II secretion system protein GspF domain-containing protein</fullName>
    </recommendedName>
</protein>
<keyword evidence="5 7" id="KW-1133">Transmembrane helix</keyword>
<keyword evidence="3" id="KW-1003">Cell membrane</keyword>
<reference evidence="9 10" key="1">
    <citation type="submission" date="2018-05" db="EMBL/GenBank/DDBJ databases">
        <title>Complete genome sequence of Massilia oculi sp. nov. CCUG 43427T (=DSM 26321T), the type strain of M. oculi, and comparison with genome sequences of other Massilia strains.</title>
        <authorList>
            <person name="Zhu B."/>
        </authorList>
    </citation>
    <scope>NUCLEOTIDE SEQUENCE [LARGE SCALE GENOMIC DNA]</scope>
    <source>
        <strain evidence="9 10">CCUG 43427</strain>
    </source>
</reference>
<dbReference type="Gene3D" id="1.20.81.30">
    <property type="entry name" value="Type II secretion system (T2SS), domain F"/>
    <property type="match status" value="2"/>
</dbReference>
<evidence type="ECO:0000256" key="2">
    <source>
        <dbReference type="ARBA" id="ARBA00005745"/>
    </source>
</evidence>
<dbReference type="PANTHER" id="PTHR30012">
    <property type="entry name" value="GENERAL SECRETION PATHWAY PROTEIN"/>
    <property type="match status" value="1"/>
</dbReference>
<evidence type="ECO:0000259" key="8">
    <source>
        <dbReference type="Pfam" id="PF00482"/>
    </source>
</evidence>
<dbReference type="Proteomes" id="UP000245820">
    <property type="component" value="Chromosome"/>
</dbReference>
<dbReference type="RefSeq" id="WP_109346487.1">
    <property type="nucleotide sequence ID" value="NZ_CP029343.1"/>
</dbReference>
<evidence type="ECO:0000256" key="3">
    <source>
        <dbReference type="ARBA" id="ARBA00022475"/>
    </source>
</evidence>
<keyword evidence="4 7" id="KW-0812">Transmembrane</keyword>
<dbReference type="EMBL" id="CP029343">
    <property type="protein sequence ID" value="AWL06163.1"/>
    <property type="molecule type" value="Genomic_DNA"/>
</dbReference>
<evidence type="ECO:0000256" key="7">
    <source>
        <dbReference type="SAM" id="Phobius"/>
    </source>
</evidence>
<dbReference type="PRINTS" id="PR00812">
    <property type="entry name" value="BCTERIALGSPF"/>
</dbReference>
<keyword evidence="6 7" id="KW-0472">Membrane</keyword>
<dbReference type="KEGG" id="mtim:DIR46_18140"/>
<feature type="transmembrane region" description="Helical" evidence="7">
    <location>
        <begin position="137"/>
        <end position="166"/>
    </location>
</feature>
<evidence type="ECO:0000256" key="1">
    <source>
        <dbReference type="ARBA" id="ARBA00004651"/>
    </source>
</evidence>
<feature type="transmembrane region" description="Helical" evidence="7">
    <location>
        <begin position="186"/>
        <end position="205"/>
    </location>
</feature>
<organism evidence="9 10">
    <name type="scientific">Massilia oculi</name>
    <dbReference type="NCBI Taxonomy" id="945844"/>
    <lineage>
        <taxon>Bacteria</taxon>
        <taxon>Pseudomonadati</taxon>
        <taxon>Pseudomonadota</taxon>
        <taxon>Betaproteobacteria</taxon>
        <taxon>Burkholderiales</taxon>
        <taxon>Oxalobacteraceae</taxon>
        <taxon>Telluria group</taxon>
        <taxon>Massilia</taxon>
    </lineage>
</organism>
<dbReference type="PANTHER" id="PTHR30012:SF0">
    <property type="entry name" value="TYPE II SECRETION SYSTEM PROTEIN F-RELATED"/>
    <property type="match status" value="1"/>
</dbReference>
<proteinExistence type="inferred from homology"/>
<evidence type="ECO:0000313" key="10">
    <source>
        <dbReference type="Proteomes" id="UP000245820"/>
    </source>
</evidence>
<comment type="similarity">
    <text evidence="2">Belongs to the GSP F family.</text>
</comment>
<accession>A0A2S2DLA5</accession>
<evidence type="ECO:0000256" key="6">
    <source>
        <dbReference type="ARBA" id="ARBA00023136"/>
    </source>
</evidence>
<sequence length="367" mass="40026">MPIELDSTVAAPRPAPAPRLFGARAPGLRERTLFTERLALLLETGVPLHAALQSLLEQTGHPQLRAMIAAMCDDILAGERFSTALARHPLFPVTYVNLIAASEAGGFMAEVLVQLVEMDEKEERLRATLVAALSYPLILLAFSCGVVLFILVSVFPKFAAMFAAIHDQLPWTTRALMVVSRLLTEHGALAAALAAALAGGIWMLMRRPDVRTAVDRAKLRLPVLREVFARIYLTRLLRVMGISLERGVTILATLEACRAVVPNADVQRFIRDLEDDVTEGKGIAAGFQDSGFVPVAVRQMIATGEQTGTLGRVMSRIADSYDRELTRYLARLSKLAEPVMLLVMGILVGTIVSSLILPIFKLSRSVH</sequence>
<feature type="transmembrane region" description="Helical" evidence="7">
    <location>
        <begin position="339"/>
        <end position="360"/>
    </location>
</feature>
<keyword evidence="10" id="KW-1185">Reference proteome</keyword>
<feature type="domain" description="Type II secretion system protein GspF" evidence="8">
    <location>
        <begin position="237"/>
        <end position="358"/>
    </location>
</feature>
<dbReference type="AlphaFoldDB" id="A0A2S2DLA5"/>
<dbReference type="Pfam" id="PF00482">
    <property type="entry name" value="T2SSF"/>
    <property type="match status" value="2"/>
</dbReference>
<name>A0A2S2DLA5_9BURK</name>
<gene>
    <name evidence="9" type="ORF">DIR46_18140</name>
</gene>
<dbReference type="InterPro" id="IPR003004">
    <property type="entry name" value="GspF/PilC"/>
</dbReference>
<dbReference type="OrthoDB" id="9805682at2"/>
<comment type="subcellular location">
    <subcellularLocation>
        <location evidence="1">Cell membrane</location>
        <topology evidence="1">Multi-pass membrane protein</topology>
    </subcellularLocation>
</comment>
<evidence type="ECO:0000256" key="5">
    <source>
        <dbReference type="ARBA" id="ARBA00022989"/>
    </source>
</evidence>
<dbReference type="InterPro" id="IPR042094">
    <property type="entry name" value="T2SS_GspF_sf"/>
</dbReference>
<evidence type="ECO:0000256" key="4">
    <source>
        <dbReference type="ARBA" id="ARBA00022692"/>
    </source>
</evidence>
<evidence type="ECO:0000313" key="9">
    <source>
        <dbReference type="EMBL" id="AWL06163.1"/>
    </source>
</evidence>
<dbReference type="GO" id="GO:0005886">
    <property type="term" value="C:plasma membrane"/>
    <property type="evidence" value="ECO:0007669"/>
    <property type="project" value="UniProtKB-SubCell"/>
</dbReference>